<dbReference type="PANTHER" id="PTHR43477">
    <property type="entry name" value="DIHYDROANTICAPSIN 7-DEHYDROGENASE"/>
    <property type="match status" value="1"/>
</dbReference>
<evidence type="ECO:0000256" key="1">
    <source>
        <dbReference type="ARBA" id="ARBA00006484"/>
    </source>
</evidence>
<sequence length="264" mass="27244">MERNMGRLTDKVAVITGASSGIGRACFNLFSAEGARVVGTSRTKSHLDDALGEISKAGGEGFVVAADIGDSGAMDNVIAVTIERYGRVDILVHAAGVGYALKDVLPGSMGAANGLSDGNWREVMRVDLDACFYAARAVLPHMIEQGSGSIVNVASIFGLGGTADAHAYSSAKAAVVNFTRSLCIAYAKDGIRANSLCPGFVDTPMIASMIHHFEDESTATQLSPMGRAGRPIEIANGCLFLASDEASYCNGSTLVIDGGTTASV</sequence>
<keyword evidence="4" id="KW-1185">Reference proteome</keyword>
<dbReference type="EMBL" id="RXOL01000005">
    <property type="protein sequence ID" value="RVQ66071.1"/>
    <property type="molecule type" value="Genomic_DNA"/>
</dbReference>
<dbReference type="InterPro" id="IPR020904">
    <property type="entry name" value="Sc_DH/Rdtase_CS"/>
</dbReference>
<dbReference type="PRINTS" id="PR00081">
    <property type="entry name" value="GDHRDH"/>
</dbReference>
<organism evidence="3 4">
    <name type="scientific">Croceicoccus ponticola</name>
    <dbReference type="NCBI Taxonomy" id="2217664"/>
    <lineage>
        <taxon>Bacteria</taxon>
        <taxon>Pseudomonadati</taxon>
        <taxon>Pseudomonadota</taxon>
        <taxon>Alphaproteobacteria</taxon>
        <taxon>Sphingomonadales</taxon>
        <taxon>Erythrobacteraceae</taxon>
        <taxon>Croceicoccus</taxon>
    </lineage>
</organism>
<reference evidence="3 4" key="1">
    <citation type="submission" date="2018-12" db="EMBL/GenBank/DDBJ databases">
        <title>Croceicoccus ponticola sp. nov., a lipolytic bacterium isolated from seawater.</title>
        <authorList>
            <person name="Yoon J.-H."/>
        </authorList>
    </citation>
    <scope>NUCLEOTIDE SEQUENCE [LARGE SCALE GENOMIC DNA]</scope>
    <source>
        <strain evidence="3 4">GM-16</strain>
    </source>
</reference>
<dbReference type="InterPro" id="IPR051122">
    <property type="entry name" value="SDR_DHRS6-like"/>
</dbReference>
<dbReference type="PANTHER" id="PTHR43477:SF1">
    <property type="entry name" value="DIHYDROANTICAPSIN 7-DEHYDROGENASE"/>
    <property type="match status" value="1"/>
</dbReference>
<accession>A0A437GWG4</accession>
<evidence type="ECO:0000313" key="3">
    <source>
        <dbReference type="EMBL" id="RVQ66071.1"/>
    </source>
</evidence>
<protein>
    <submittedName>
        <fullName evidence="3">SDR family oxidoreductase</fullName>
    </submittedName>
</protein>
<keyword evidence="2" id="KW-0560">Oxidoreductase</keyword>
<dbReference type="Pfam" id="PF13561">
    <property type="entry name" value="adh_short_C2"/>
    <property type="match status" value="1"/>
</dbReference>
<dbReference type="SUPFAM" id="SSF51735">
    <property type="entry name" value="NAD(P)-binding Rossmann-fold domains"/>
    <property type="match status" value="1"/>
</dbReference>
<dbReference type="Proteomes" id="UP000283003">
    <property type="component" value="Unassembled WGS sequence"/>
</dbReference>
<dbReference type="FunFam" id="3.40.50.720:FF:000084">
    <property type="entry name" value="Short-chain dehydrogenase reductase"/>
    <property type="match status" value="1"/>
</dbReference>
<comment type="caution">
    <text evidence="3">The sequence shown here is derived from an EMBL/GenBank/DDBJ whole genome shotgun (WGS) entry which is preliminary data.</text>
</comment>
<dbReference type="InterPro" id="IPR002347">
    <property type="entry name" value="SDR_fam"/>
</dbReference>
<gene>
    <name evidence="3" type="ORF">EKN06_12120</name>
</gene>
<dbReference type="Gene3D" id="3.40.50.720">
    <property type="entry name" value="NAD(P)-binding Rossmann-like Domain"/>
    <property type="match status" value="1"/>
</dbReference>
<dbReference type="GO" id="GO:0016491">
    <property type="term" value="F:oxidoreductase activity"/>
    <property type="evidence" value="ECO:0007669"/>
    <property type="project" value="UniProtKB-KW"/>
</dbReference>
<comment type="similarity">
    <text evidence="1">Belongs to the short-chain dehydrogenases/reductases (SDR) family.</text>
</comment>
<evidence type="ECO:0000256" key="2">
    <source>
        <dbReference type="ARBA" id="ARBA00023002"/>
    </source>
</evidence>
<dbReference type="AlphaFoldDB" id="A0A437GWG4"/>
<evidence type="ECO:0000313" key="4">
    <source>
        <dbReference type="Proteomes" id="UP000283003"/>
    </source>
</evidence>
<dbReference type="InterPro" id="IPR036291">
    <property type="entry name" value="NAD(P)-bd_dom_sf"/>
</dbReference>
<proteinExistence type="inferred from homology"/>
<name>A0A437GWG4_9SPHN</name>
<dbReference type="PROSITE" id="PS00061">
    <property type="entry name" value="ADH_SHORT"/>
    <property type="match status" value="1"/>
</dbReference>
<dbReference type="OrthoDB" id="7170719at2"/>
<dbReference type="PRINTS" id="PR00080">
    <property type="entry name" value="SDRFAMILY"/>
</dbReference>
<dbReference type="CDD" id="cd05233">
    <property type="entry name" value="SDR_c"/>
    <property type="match status" value="1"/>
</dbReference>